<keyword evidence="2" id="KW-1185">Reference proteome</keyword>
<organism evidence="1 2">
    <name type="scientific">Symbiodinium microadriaticum</name>
    <name type="common">Dinoflagellate</name>
    <name type="synonym">Zooxanthella microadriatica</name>
    <dbReference type="NCBI Taxonomy" id="2951"/>
    <lineage>
        <taxon>Eukaryota</taxon>
        <taxon>Sar</taxon>
        <taxon>Alveolata</taxon>
        <taxon>Dinophyceae</taxon>
        <taxon>Suessiales</taxon>
        <taxon>Symbiodiniaceae</taxon>
        <taxon>Symbiodinium</taxon>
    </lineage>
</organism>
<dbReference type="AlphaFoldDB" id="A0A1Q9D7T0"/>
<comment type="caution">
    <text evidence="1">The sequence shown here is derived from an EMBL/GenBank/DDBJ whole genome shotgun (WGS) entry which is preliminary data.</text>
</comment>
<evidence type="ECO:0000313" key="1">
    <source>
        <dbReference type="EMBL" id="OLP91198.1"/>
    </source>
</evidence>
<name>A0A1Q9D7T0_SYMMI</name>
<gene>
    <name evidence="1" type="ORF">AK812_SmicGene27150</name>
</gene>
<evidence type="ECO:0000313" key="2">
    <source>
        <dbReference type="Proteomes" id="UP000186817"/>
    </source>
</evidence>
<reference evidence="1 2" key="1">
    <citation type="submission" date="2016-02" db="EMBL/GenBank/DDBJ databases">
        <title>Genome analysis of coral dinoflagellate symbionts highlights evolutionary adaptations to a symbiotic lifestyle.</title>
        <authorList>
            <person name="Aranda M."/>
            <person name="Li Y."/>
            <person name="Liew Y.J."/>
            <person name="Baumgarten S."/>
            <person name="Simakov O."/>
            <person name="Wilson M."/>
            <person name="Piel J."/>
            <person name="Ashoor H."/>
            <person name="Bougouffa S."/>
            <person name="Bajic V.B."/>
            <person name="Ryu T."/>
            <person name="Ravasi T."/>
            <person name="Bayer T."/>
            <person name="Micklem G."/>
            <person name="Kim H."/>
            <person name="Bhak J."/>
            <person name="Lajeunesse T.C."/>
            <person name="Voolstra C.R."/>
        </authorList>
    </citation>
    <scope>NUCLEOTIDE SEQUENCE [LARGE SCALE GENOMIC DNA]</scope>
    <source>
        <strain evidence="1 2">CCMP2467</strain>
    </source>
</reference>
<dbReference type="Proteomes" id="UP000186817">
    <property type="component" value="Unassembled WGS sequence"/>
</dbReference>
<accession>A0A1Q9D7T0</accession>
<dbReference type="EMBL" id="LSRX01000676">
    <property type="protein sequence ID" value="OLP91198.1"/>
    <property type="molecule type" value="Genomic_DNA"/>
</dbReference>
<protein>
    <submittedName>
        <fullName evidence="1">Uncharacterized protein</fullName>
    </submittedName>
</protein>
<proteinExistence type="predicted"/>
<sequence>MMETLLLLMKGGAKMMLTRRPRAVLHGFRDSFEGRSSRLKLFFGGDEPKRYCYAGWTAEFWNPSGNSKSFELWWCRGDSGCGYLKQDGVINDFSIKVIQEDFSMRVPKDLSLKDLIEDFGMRRMSDLSRKDLLEDFEARARGDLNVKVIFKDPRILQACRGLEVNVLIHLLALRIWLLSRSSQAETFVHE</sequence>